<evidence type="ECO:0000313" key="1">
    <source>
        <dbReference type="EMBL" id="GIY41825.1"/>
    </source>
</evidence>
<name>A0AAV4TAN4_CAEEX</name>
<sequence length="140" mass="16422">MDESQSLAEDILKGLFDELSSDIQVWISPCLYSIENTKKYISGEIDKFSYTLCQRKQSNIKVLKCVRYHRITIEQLLYRCQRFKRILKDHGYSSLLKKVVIKQSLVLDMLLELQAAEISVLEYDNKIRLLQRGMKKLNSS</sequence>
<gene>
    <name evidence="1" type="ORF">CEXT_802131</name>
</gene>
<evidence type="ECO:0000313" key="2">
    <source>
        <dbReference type="Proteomes" id="UP001054945"/>
    </source>
</evidence>
<comment type="caution">
    <text evidence="1">The sequence shown here is derived from an EMBL/GenBank/DDBJ whole genome shotgun (WGS) entry which is preliminary data.</text>
</comment>
<reference evidence="1 2" key="1">
    <citation type="submission" date="2021-06" db="EMBL/GenBank/DDBJ databases">
        <title>Caerostris extrusa draft genome.</title>
        <authorList>
            <person name="Kono N."/>
            <person name="Arakawa K."/>
        </authorList>
    </citation>
    <scope>NUCLEOTIDE SEQUENCE [LARGE SCALE GENOMIC DNA]</scope>
</reference>
<dbReference type="AlphaFoldDB" id="A0AAV4TAN4"/>
<protein>
    <submittedName>
        <fullName evidence="1">Uncharacterized protein</fullName>
    </submittedName>
</protein>
<proteinExistence type="predicted"/>
<organism evidence="1 2">
    <name type="scientific">Caerostris extrusa</name>
    <name type="common">Bark spider</name>
    <name type="synonym">Caerostris bankana</name>
    <dbReference type="NCBI Taxonomy" id="172846"/>
    <lineage>
        <taxon>Eukaryota</taxon>
        <taxon>Metazoa</taxon>
        <taxon>Ecdysozoa</taxon>
        <taxon>Arthropoda</taxon>
        <taxon>Chelicerata</taxon>
        <taxon>Arachnida</taxon>
        <taxon>Araneae</taxon>
        <taxon>Araneomorphae</taxon>
        <taxon>Entelegynae</taxon>
        <taxon>Araneoidea</taxon>
        <taxon>Araneidae</taxon>
        <taxon>Caerostris</taxon>
    </lineage>
</organism>
<accession>A0AAV4TAN4</accession>
<dbReference type="EMBL" id="BPLR01010764">
    <property type="protein sequence ID" value="GIY41825.1"/>
    <property type="molecule type" value="Genomic_DNA"/>
</dbReference>
<keyword evidence="2" id="KW-1185">Reference proteome</keyword>
<dbReference type="Proteomes" id="UP001054945">
    <property type="component" value="Unassembled WGS sequence"/>
</dbReference>